<organism evidence="1 2">
    <name type="scientific">Mycobacterium bohemicum</name>
    <dbReference type="NCBI Taxonomy" id="56425"/>
    <lineage>
        <taxon>Bacteria</taxon>
        <taxon>Bacillati</taxon>
        <taxon>Actinomycetota</taxon>
        <taxon>Actinomycetes</taxon>
        <taxon>Mycobacteriales</taxon>
        <taxon>Mycobacteriaceae</taxon>
        <taxon>Mycobacterium</taxon>
    </lineage>
</organism>
<gene>
    <name evidence="1" type="ORF">AWB93_01805</name>
</gene>
<sequence>MVHSIELLFDPDTEARLRDIWAALAAADIPSQAPAGRPHVTLAVADRIAEDADELVRPLTERLPLACAVGASLLLGRSSAILARLIVPTADLLDLHAEVHRLSGGQLHPEPAPNSLPGRWTPHVTLARRVTGPALGRALRIAGRPQEIAGSFAALRRWNGDKKVDYLI</sequence>
<keyword evidence="2" id="KW-1185">Reference proteome</keyword>
<dbReference type="Gene3D" id="3.90.1140.10">
    <property type="entry name" value="Cyclic phosphodiesterase"/>
    <property type="match status" value="1"/>
</dbReference>
<dbReference type="STRING" id="56425.AWB93_01805"/>
<comment type="caution">
    <text evidence="1">The sequence shown here is derived from an EMBL/GenBank/DDBJ whole genome shotgun (WGS) entry which is preliminary data.</text>
</comment>
<evidence type="ECO:0000313" key="1">
    <source>
        <dbReference type="EMBL" id="ORV03726.1"/>
    </source>
</evidence>
<evidence type="ECO:0000313" key="2">
    <source>
        <dbReference type="Proteomes" id="UP000193990"/>
    </source>
</evidence>
<protein>
    <recommendedName>
        <fullName evidence="3">2'-5' RNA ligase</fullName>
    </recommendedName>
</protein>
<dbReference type="SUPFAM" id="SSF55144">
    <property type="entry name" value="LigT-like"/>
    <property type="match status" value="1"/>
</dbReference>
<dbReference type="Proteomes" id="UP000193990">
    <property type="component" value="Unassembled WGS sequence"/>
</dbReference>
<dbReference type="RefSeq" id="WP_085179011.1">
    <property type="nucleotide sequence ID" value="NZ_JACKSV010000023.1"/>
</dbReference>
<dbReference type="InterPro" id="IPR009097">
    <property type="entry name" value="Cyclic_Pdiesterase"/>
</dbReference>
<proteinExistence type="predicted"/>
<dbReference type="Pfam" id="PF13563">
    <property type="entry name" value="2_5_RNA_ligase2"/>
    <property type="match status" value="1"/>
</dbReference>
<dbReference type="EMBL" id="LQOK01000009">
    <property type="protein sequence ID" value="ORV03726.1"/>
    <property type="molecule type" value="Genomic_DNA"/>
</dbReference>
<name>A0A1X1RE70_MYCBE</name>
<evidence type="ECO:0008006" key="3">
    <source>
        <dbReference type="Google" id="ProtNLM"/>
    </source>
</evidence>
<accession>A0A1X1RE70</accession>
<dbReference type="AlphaFoldDB" id="A0A1X1RE70"/>
<reference evidence="1 2" key="1">
    <citation type="submission" date="2016-01" db="EMBL/GenBank/DDBJ databases">
        <title>The new phylogeny of the genus Mycobacterium.</title>
        <authorList>
            <person name="Tarcisio F."/>
            <person name="Conor M."/>
            <person name="Antonella G."/>
            <person name="Elisabetta G."/>
            <person name="Giulia F.S."/>
            <person name="Sara T."/>
            <person name="Anna F."/>
            <person name="Clotilde B."/>
            <person name="Roberto B."/>
            <person name="Veronica D.S."/>
            <person name="Fabio R."/>
            <person name="Monica P."/>
            <person name="Olivier J."/>
            <person name="Enrico T."/>
            <person name="Nicola S."/>
        </authorList>
    </citation>
    <scope>NUCLEOTIDE SEQUENCE [LARGE SCALE GENOMIC DNA]</scope>
    <source>
        <strain evidence="1 2">DSM 44277</strain>
    </source>
</reference>